<dbReference type="RefSeq" id="WP_239166880.1">
    <property type="nucleotide sequence ID" value="NZ_BOMO01000164.1"/>
</dbReference>
<keyword evidence="2" id="KW-1185">Reference proteome</keyword>
<sequence length="103" mass="10900">MITETPYGLARPTMDDARAAIHRVHAGDGPQVWSRLLKATGLTGDEGDGLERMLAAMHDADPTSRLCALALRIRITSHTQLAAAARVIPPSSPLSPSSSGEML</sequence>
<proteinExistence type="predicted"/>
<gene>
    <name evidence="1" type="ORF">CLV67_13251</name>
</gene>
<dbReference type="EMBL" id="PVMZ01000032">
    <property type="protein sequence ID" value="PRX10993.1"/>
    <property type="molecule type" value="Genomic_DNA"/>
</dbReference>
<accession>A0A2T0JTP2</accession>
<evidence type="ECO:0000313" key="1">
    <source>
        <dbReference type="EMBL" id="PRX10993.1"/>
    </source>
</evidence>
<comment type="caution">
    <text evidence="1">The sequence shown here is derived from an EMBL/GenBank/DDBJ whole genome shotgun (WGS) entry which is preliminary data.</text>
</comment>
<organism evidence="1 2">
    <name type="scientific">Actinoplanes italicus</name>
    <dbReference type="NCBI Taxonomy" id="113567"/>
    <lineage>
        <taxon>Bacteria</taxon>
        <taxon>Bacillati</taxon>
        <taxon>Actinomycetota</taxon>
        <taxon>Actinomycetes</taxon>
        <taxon>Micromonosporales</taxon>
        <taxon>Micromonosporaceae</taxon>
        <taxon>Actinoplanes</taxon>
    </lineage>
</organism>
<dbReference type="Proteomes" id="UP000239415">
    <property type="component" value="Unassembled WGS sequence"/>
</dbReference>
<dbReference type="AlphaFoldDB" id="A0A2T0JTP2"/>
<evidence type="ECO:0000313" key="2">
    <source>
        <dbReference type="Proteomes" id="UP000239415"/>
    </source>
</evidence>
<protein>
    <submittedName>
        <fullName evidence="1">Uncharacterized protein</fullName>
    </submittedName>
</protein>
<reference evidence="1 2" key="1">
    <citation type="submission" date="2018-03" db="EMBL/GenBank/DDBJ databases">
        <title>Genomic Encyclopedia of Archaeal and Bacterial Type Strains, Phase II (KMG-II): from individual species to whole genera.</title>
        <authorList>
            <person name="Goeker M."/>
        </authorList>
    </citation>
    <scope>NUCLEOTIDE SEQUENCE [LARGE SCALE GENOMIC DNA]</scope>
    <source>
        <strain evidence="1 2">DSM 43146</strain>
    </source>
</reference>
<name>A0A2T0JTP2_9ACTN</name>